<dbReference type="EMBL" id="JAWZYT010000298">
    <property type="protein sequence ID" value="KAK4325126.1"/>
    <property type="molecule type" value="Genomic_DNA"/>
</dbReference>
<sequence length="110" mass="12195">MEHSPEEDIITEVTLSINEDGEFFDRPTSSESLSLPDLTTDSSRPSSGSSVSVPIQYRKACGGKFDVFILEDLVDGTTDFRNYGRDEIMTNHELASQGNLRLSCKEITCN</sequence>
<evidence type="ECO:0000313" key="3">
    <source>
        <dbReference type="Proteomes" id="UP001292094"/>
    </source>
</evidence>
<feature type="compositionally biased region" description="Low complexity" evidence="1">
    <location>
        <begin position="27"/>
        <end position="52"/>
    </location>
</feature>
<evidence type="ECO:0000256" key="1">
    <source>
        <dbReference type="SAM" id="MobiDB-lite"/>
    </source>
</evidence>
<gene>
    <name evidence="2" type="ORF">Pmani_004280</name>
</gene>
<evidence type="ECO:0000313" key="2">
    <source>
        <dbReference type="EMBL" id="KAK4325126.1"/>
    </source>
</evidence>
<dbReference type="AlphaFoldDB" id="A0AAE1QEE5"/>
<feature type="region of interest" description="Disordered" evidence="1">
    <location>
        <begin position="20"/>
        <end position="52"/>
    </location>
</feature>
<organism evidence="2 3">
    <name type="scientific">Petrolisthes manimaculis</name>
    <dbReference type="NCBI Taxonomy" id="1843537"/>
    <lineage>
        <taxon>Eukaryota</taxon>
        <taxon>Metazoa</taxon>
        <taxon>Ecdysozoa</taxon>
        <taxon>Arthropoda</taxon>
        <taxon>Crustacea</taxon>
        <taxon>Multicrustacea</taxon>
        <taxon>Malacostraca</taxon>
        <taxon>Eumalacostraca</taxon>
        <taxon>Eucarida</taxon>
        <taxon>Decapoda</taxon>
        <taxon>Pleocyemata</taxon>
        <taxon>Anomura</taxon>
        <taxon>Galatheoidea</taxon>
        <taxon>Porcellanidae</taxon>
        <taxon>Petrolisthes</taxon>
    </lineage>
</organism>
<comment type="caution">
    <text evidence="2">The sequence shown here is derived from an EMBL/GenBank/DDBJ whole genome shotgun (WGS) entry which is preliminary data.</text>
</comment>
<proteinExistence type="predicted"/>
<reference evidence="2" key="1">
    <citation type="submission" date="2023-11" db="EMBL/GenBank/DDBJ databases">
        <title>Genome assemblies of two species of porcelain crab, Petrolisthes cinctipes and Petrolisthes manimaculis (Anomura: Porcellanidae).</title>
        <authorList>
            <person name="Angst P."/>
        </authorList>
    </citation>
    <scope>NUCLEOTIDE SEQUENCE</scope>
    <source>
        <strain evidence="2">PB745_02</strain>
        <tissue evidence="2">Gill</tissue>
    </source>
</reference>
<dbReference type="Proteomes" id="UP001292094">
    <property type="component" value="Unassembled WGS sequence"/>
</dbReference>
<protein>
    <submittedName>
        <fullName evidence="2">Uncharacterized protein</fullName>
    </submittedName>
</protein>
<accession>A0AAE1QEE5</accession>
<name>A0AAE1QEE5_9EUCA</name>
<keyword evidence="3" id="KW-1185">Reference proteome</keyword>